<evidence type="ECO:0000313" key="1">
    <source>
        <dbReference type="EMBL" id="RXJ62083.1"/>
    </source>
</evidence>
<evidence type="ECO:0000313" key="2">
    <source>
        <dbReference type="Proteomes" id="UP000290191"/>
    </source>
</evidence>
<dbReference type="AlphaFoldDB" id="A0A4Q0XXV9"/>
<accession>A0A4Q0XXV9</accession>
<keyword evidence="2" id="KW-1185">Reference proteome</keyword>
<gene>
    <name evidence="1" type="ORF">CRV06_11670</name>
</gene>
<protein>
    <recommendedName>
        <fullName evidence="3">DUF4845 domain-containing protein</fullName>
    </recommendedName>
</protein>
<comment type="caution">
    <text evidence="1">The sequence shown here is derived from an EMBL/GenBank/DDBJ whole genome shotgun (WGS) entry which is preliminary data.</text>
</comment>
<proteinExistence type="predicted"/>
<dbReference type="Proteomes" id="UP000290191">
    <property type="component" value="Unassembled WGS sequence"/>
</dbReference>
<dbReference type="OrthoDB" id="5349312at2"/>
<sequence>MKKSFTLFSTLILILLFSLLAVKIFETKNITSINILKQYNYIQAKNHLRFLEEYIKSMESLEMVDKIQIKNDNFEILALIKKEDEKFTAFLSVKALDYKVRVFKKIEL</sequence>
<organism evidence="1 2">
    <name type="scientific">Halarcobacter anaerophilus</name>
    <dbReference type="NCBI Taxonomy" id="877500"/>
    <lineage>
        <taxon>Bacteria</taxon>
        <taxon>Pseudomonadati</taxon>
        <taxon>Campylobacterota</taxon>
        <taxon>Epsilonproteobacteria</taxon>
        <taxon>Campylobacterales</taxon>
        <taxon>Arcobacteraceae</taxon>
        <taxon>Halarcobacter</taxon>
    </lineage>
</organism>
<dbReference type="STRING" id="877500.GCA_000935065_00905"/>
<dbReference type="EMBL" id="PDKO01000010">
    <property type="protein sequence ID" value="RXJ62083.1"/>
    <property type="molecule type" value="Genomic_DNA"/>
</dbReference>
<evidence type="ECO:0008006" key="3">
    <source>
        <dbReference type="Google" id="ProtNLM"/>
    </source>
</evidence>
<dbReference type="RefSeq" id="WP_129082606.1">
    <property type="nucleotide sequence ID" value="NZ_CP041070.1"/>
</dbReference>
<reference evidence="1 2" key="1">
    <citation type="submission" date="2017-10" db="EMBL/GenBank/DDBJ databases">
        <title>Genomics of the genus Arcobacter.</title>
        <authorList>
            <person name="Perez-Cataluna A."/>
            <person name="Figueras M.J."/>
        </authorList>
    </citation>
    <scope>NUCLEOTIDE SEQUENCE [LARGE SCALE GENOMIC DNA]</scope>
    <source>
        <strain evidence="1 2">DSM 24636</strain>
    </source>
</reference>
<name>A0A4Q0XXV9_9BACT</name>